<dbReference type="OrthoDB" id="422206at2759"/>
<evidence type="ECO:0000313" key="7">
    <source>
        <dbReference type="EMBL" id="CAG9833401.1"/>
    </source>
</evidence>
<dbReference type="InterPro" id="IPR020846">
    <property type="entry name" value="MFS_dom"/>
</dbReference>
<feature type="transmembrane region" description="Helical" evidence="5">
    <location>
        <begin position="90"/>
        <end position="108"/>
    </location>
</feature>
<keyword evidence="2 5" id="KW-0812">Transmembrane</keyword>
<feature type="transmembrane region" description="Helical" evidence="5">
    <location>
        <begin position="345"/>
        <end position="365"/>
    </location>
</feature>
<dbReference type="PANTHER" id="PTHR10924:SF4">
    <property type="entry name" value="GH15861P"/>
    <property type="match status" value="1"/>
</dbReference>
<evidence type="ECO:0000256" key="3">
    <source>
        <dbReference type="ARBA" id="ARBA00022989"/>
    </source>
</evidence>
<organism evidence="7 8">
    <name type="scientific">Diabrotica balteata</name>
    <name type="common">Banded cucumber beetle</name>
    <dbReference type="NCBI Taxonomy" id="107213"/>
    <lineage>
        <taxon>Eukaryota</taxon>
        <taxon>Metazoa</taxon>
        <taxon>Ecdysozoa</taxon>
        <taxon>Arthropoda</taxon>
        <taxon>Hexapoda</taxon>
        <taxon>Insecta</taxon>
        <taxon>Pterygota</taxon>
        <taxon>Neoptera</taxon>
        <taxon>Endopterygota</taxon>
        <taxon>Coleoptera</taxon>
        <taxon>Polyphaga</taxon>
        <taxon>Cucujiformia</taxon>
        <taxon>Chrysomeloidea</taxon>
        <taxon>Chrysomelidae</taxon>
        <taxon>Galerucinae</taxon>
        <taxon>Diabroticina</taxon>
        <taxon>Diabroticites</taxon>
        <taxon>Diabrotica</taxon>
    </lineage>
</organism>
<feature type="domain" description="Major facilitator superfamily (MFS) profile" evidence="6">
    <location>
        <begin position="28"/>
        <end position="434"/>
    </location>
</feature>
<dbReference type="Proteomes" id="UP001153709">
    <property type="component" value="Chromosome 4"/>
</dbReference>
<evidence type="ECO:0000256" key="5">
    <source>
        <dbReference type="SAM" id="Phobius"/>
    </source>
</evidence>
<dbReference type="InterPro" id="IPR011701">
    <property type="entry name" value="MFS"/>
</dbReference>
<dbReference type="Gene3D" id="1.20.1250.20">
    <property type="entry name" value="MFS general substrate transporter like domains"/>
    <property type="match status" value="1"/>
</dbReference>
<name>A0A9N9XEY3_DIABA</name>
<dbReference type="PANTHER" id="PTHR10924">
    <property type="entry name" value="MAJOR FACILITATOR SUPERFAMILY PROTEIN-RELATED"/>
    <property type="match status" value="1"/>
</dbReference>
<dbReference type="Pfam" id="PF07690">
    <property type="entry name" value="MFS_1"/>
    <property type="match status" value="1"/>
</dbReference>
<evidence type="ECO:0000313" key="8">
    <source>
        <dbReference type="Proteomes" id="UP001153709"/>
    </source>
</evidence>
<evidence type="ECO:0000259" key="6">
    <source>
        <dbReference type="PROSITE" id="PS50850"/>
    </source>
</evidence>
<feature type="transmembrane region" description="Helical" evidence="5">
    <location>
        <begin position="256"/>
        <end position="281"/>
    </location>
</feature>
<feature type="transmembrane region" description="Helical" evidence="5">
    <location>
        <begin position="293"/>
        <end position="309"/>
    </location>
</feature>
<feature type="transmembrane region" description="Helical" evidence="5">
    <location>
        <begin position="194"/>
        <end position="213"/>
    </location>
</feature>
<feature type="transmembrane region" description="Helical" evidence="5">
    <location>
        <begin position="321"/>
        <end position="338"/>
    </location>
</feature>
<feature type="transmembrane region" description="Helical" evidence="5">
    <location>
        <begin position="120"/>
        <end position="146"/>
    </location>
</feature>
<keyword evidence="4 5" id="KW-0472">Membrane</keyword>
<feature type="transmembrane region" description="Helical" evidence="5">
    <location>
        <begin position="152"/>
        <end position="173"/>
    </location>
</feature>
<sequence length="454" mass="50184">MLPAESNDLFEKHPPPPVIKVYKRRWVILAIFVLYSCANAFQWIEYSIITNIVVKFYRVSTTAVDWTSIIYMIIYPFIVVPASYIIDTQGLRVTALIGGLGTALAAVVKVFSIRQDLFRLVLLGQAIGSTAQVFVMCLPAKIAAVWFSPSEASLACSLAVFGTQLGFALGFVLPPSLVKNSEDLSVIASGLQQLCWLLAIYMIPVSVAIIFYFPAQPPLPPSIAQFDERKLRKTSFRAFWDKFTNSLKHYGFVLHLAAYGINVGVYAGFGTFLNQIVVHFFPHGEEDAGRMGLLAVVFGMIGSILLGIFLDKTHRYKETTLFVYCMAAVGMLAMAGALRMRSLPLTYATCIFAGFFFNCYMPIGFELAVELTFPSDESTTTGLMNAVTQSMGVIVTLALGKLNHQIGPLLSLVFLGLCLVIGAILTQNIPNVKRRQDEFEKNKRQEEEMLALKA</sequence>
<dbReference type="GO" id="GO:0097037">
    <property type="term" value="P:heme export"/>
    <property type="evidence" value="ECO:0007669"/>
    <property type="project" value="TreeGrafter"/>
</dbReference>
<dbReference type="GO" id="GO:0015232">
    <property type="term" value="F:heme transmembrane transporter activity"/>
    <property type="evidence" value="ECO:0007669"/>
    <property type="project" value="TreeGrafter"/>
</dbReference>
<protein>
    <recommendedName>
        <fullName evidence="6">Major facilitator superfamily (MFS) profile domain-containing protein</fullName>
    </recommendedName>
</protein>
<proteinExistence type="predicted"/>
<dbReference type="GO" id="GO:0016020">
    <property type="term" value="C:membrane"/>
    <property type="evidence" value="ECO:0007669"/>
    <property type="project" value="UniProtKB-SubCell"/>
</dbReference>
<dbReference type="GO" id="GO:0020037">
    <property type="term" value="F:heme binding"/>
    <property type="evidence" value="ECO:0007669"/>
    <property type="project" value="TreeGrafter"/>
</dbReference>
<accession>A0A9N9XEY3</accession>
<dbReference type="InterPro" id="IPR036259">
    <property type="entry name" value="MFS_trans_sf"/>
</dbReference>
<evidence type="ECO:0000256" key="1">
    <source>
        <dbReference type="ARBA" id="ARBA00004141"/>
    </source>
</evidence>
<dbReference type="SUPFAM" id="SSF103473">
    <property type="entry name" value="MFS general substrate transporter"/>
    <property type="match status" value="1"/>
</dbReference>
<feature type="transmembrane region" description="Helical" evidence="5">
    <location>
        <begin position="406"/>
        <end position="425"/>
    </location>
</feature>
<evidence type="ECO:0000256" key="2">
    <source>
        <dbReference type="ARBA" id="ARBA00022692"/>
    </source>
</evidence>
<reference evidence="7" key="1">
    <citation type="submission" date="2022-01" db="EMBL/GenBank/DDBJ databases">
        <authorList>
            <person name="King R."/>
        </authorList>
    </citation>
    <scope>NUCLEOTIDE SEQUENCE</scope>
</reference>
<gene>
    <name evidence="7" type="ORF">DIABBA_LOCUS6807</name>
</gene>
<dbReference type="AlphaFoldDB" id="A0A9N9XEY3"/>
<keyword evidence="8" id="KW-1185">Reference proteome</keyword>
<dbReference type="PROSITE" id="PS50850">
    <property type="entry name" value="MFS"/>
    <property type="match status" value="1"/>
</dbReference>
<dbReference type="EMBL" id="OU898279">
    <property type="protein sequence ID" value="CAG9833401.1"/>
    <property type="molecule type" value="Genomic_DNA"/>
</dbReference>
<evidence type="ECO:0000256" key="4">
    <source>
        <dbReference type="ARBA" id="ARBA00023136"/>
    </source>
</evidence>
<keyword evidence="3 5" id="KW-1133">Transmembrane helix</keyword>
<comment type="subcellular location">
    <subcellularLocation>
        <location evidence="1">Membrane</location>
        <topology evidence="1">Multi-pass membrane protein</topology>
    </subcellularLocation>
</comment>
<feature type="transmembrane region" description="Helical" evidence="5">
    <location>
        <begin position="26"/>
        <end position="44"/>
    </location>
</feature>
<dbReference type="InterPro" id="IPR049680">
    <property type="entry name" value="FLVCR1-2_SLC49-like"/>
</dbReference>